<evidence type="ECO:0000313" key="1">
    <source>
        <dbReference type="EMBL" id="KII68214.1"/>
    </source>
</evidence>
<name>A0A0C2IS09_THEKT</name>
<keyword evidence="2" id="KW-1185">Reference proteome</keyword>
<accession>A0A0C2IS09</accession>
<dbReference type="Proteomes" id="UP000031668">
    <property type="component" value="Unassembled WGS sequence"/>
</dbReference>
<dbReference type="AlphaFoldDB" id="A0A0C2IS09"/>
<sequence>MLDISDIDRKSERIQKMVSYSGVRHIADAAYIEKNRVEVDRFPEGLTAIRNTLNVCDHNQQVQCMENSLLCAVSKGMKGDNLNRYFPREYRCRAGEAKLYNGKIRMATSHPAMNRDSKRVKFTEKSPL</sequence>
<evidence type="ECO:0000313" key="2">
    <source>
        <dbReference type="Proteomes" id="UP000031668"/>
    </source>
</evidence>
<comment type="caution">
    <text evidence="1">The sequence shown here is derived from an EMBL/GenBank/DDBJ whole genome shotgun (WGS) entry which is preliminary data.</text>
</comment>
<protein>
    <submittedName>
        <fullName evidence="1">Uncharacterized protein</fullName>
    </submittedName>
</protein>
<gene>
    <name evidence="1" type="ORF">RF11_05458</name>
</gene>
<proteinExistence type="predicted"/>
<reference evidence="1 2" key="1">
    <citation type="journal article" date="2014" name="Genome Biol. Evol.">
        <title>The genome of the myxosporean Thelohanellus kitauei shows adaptations to nutrient acquisition within its fish host.</title>
        <authorList>
            <person name="Yang Y."/>
            <person name="Xiong J."/>
            <person name="Zhou Z."/>
            <person name="Huo F."/>
            <person name="Miao W."/>
            <person name="Ran C."/>
            <person name="Liu Y."/>
            <person name="Zhang J."/>
            <person name="Feng J."/>
            <person name="Wang M."/>
            <person name="Wang M."/>
            <person name="Wang L."/>
            <person name="Yao B."/>
        </authorList>
    </citation>
    <scope>NUCLEOTIDE SEQUENCE [LARGE SCALE GENOMIC DNA]</scope>
    <source>
        <strain evidence="1">Wuqing</strain>
    </source>
</reference>
<organism evidence="1 2">
    <name type="scientific">Thelohanellus kitauei</name>
    <name type="common">Myxosporean</name>
    <dbReference type="NCBI Taxonomy" id="669202"/>
    <lineage>
        <taxon>Eukaryota</taxon>
        <taxon>Metazoa</taxon>
        <taxon>Cnidaria</taxon>
        <taxon>Myxozoa</taxon>
        <taxon>Myxosporea</taxon>
        <taxon>Bivalvulida</taxon>
        <taxon>Platysporina</taxon>
        <taxon>Myxobolidae</taxon>
        <taxon>Thelohanellus</taxon>
    </lineage>
</organism>
<dbReference type="EMBL" id="JWZT01002890">
    <property type="protein sequence ID" value="KII68214.1"/>
    <property type="molecule type" value="Genomic_DNA"/>
</dbReference>